<keyword evidence="12" id="KW-1185">Reference proteome</keyword>
<keyword evidence="4" id="KW-1003">Cell membrane</keyword>
<dbReference type="GO" id="GO:0022857">
    <property type="term" value="F:transmembrane transporter activity"/>
    <property type="evidence" value="ECO:0007669"/>
    <property type="project" value="InterPro"/>
</dbReference>
<feature type="transmembrane region" description="Helical" evidence="8">
    <location>
        <begin position="203"/>
        <end position="225"/>
    </location>
</feature>
<comment type="caution">
    <text evidence="10">The sequence shown here is derived from an EMBL/GenBank/DDBJ whole genome shotgun (WGS) entry which is preliminary data.</text>
</comment>
<dbReference type="InterPro" id="IPR000522">
    <property type="entry name" value="ABC_transptr_permease_BtuC"/>
</dbReference>
<dbReference type="EMBL" id="REGC01000015">
    <property type="protein sequence ID" value="RMB57310.1"/>
    <property type="molecule type" value="Genomic_DNA"/>
</dbReference>
<evidence type="ECO:0000313" key="9">
    <source>
        <dbReference type="EMBL" id="MBM0243135.1"/>
    </source>
</evidence>
<dbReference type="CDD" id="cd06550">
    <property type="entry name" value="TM_ABC_iron-siderophores_like"/>
    <property type="match status" value="1"/>
</dbReference>
<evidence type="ECO:0000256" key="2">
    <source>
        <dbReference type="ARBA" id="ARBA00007935"/>
    </source>
</evidence>
<dbReference type="Pfam" id="PF01032">
    <property type="entry name" value="FecCD"/>
    <property type="match status" value="1"/>
</dbReference>
<evidence type="ECO:0000256" key="8">
    <source>
        <dbReference type="SAM" id="Phobius"/>
    </source>
</evidence>
<evidence type="ECO:0000313" key="10">
    <source>
        <dbReference type="EMBL" id="RMB57310.1"/>
    </source>
</evidence>
<dbReference type="EMBL" id="JAACBX020000001">
    <property type="protein sequence ID" value="MBM0243135.1"/>
    <property type="molecule type" value="Genomic_DNA"/>
</dbReference>
<reference evidence="9 12" key="2">
    <citation type="submission" date="2021-01" db="EMBL/GenBank/DDBJ databases">
        <title>Complete genome sequences of Corynebacterium macginleyi strains isolated from infectious keratitis.</title>
        <authorList>
            <person name="Sagerfors S."/>
            <person name="Poehlein A."/>
            <person name="Soderquist B."/>
            <person name="Bruggemann H."/>
        </authorList>
    </citation>
    <scope>NUCLEOTIDE SEQUENCE [LARGE SCALE GENOMIC DNA]</scope>
    <source>
        <strain evidence="9 12">12T220</strain>
    </source>
</reference>
<name>A0A3M0FX09_9CORY</name>
<organism evidence="10 11">
    <name type="scientific">Corynebacterium macginleyi</name>
    <dbReference type="NCBI Taxonomy" id="38290"/>
    <lineage>
        <taxon>Bacteria</taxon>
        <taxon>Bacillati</taxon>
        <taxon>Actinomycetota</taxon>
        <taxon>Actinomycetes</taxon>
        <taxon>Mycobacteriales</taxon>
        <taxon>Corynebacteriaceae</taxon>
        <taxon>Corynebacterium</taxon>
    </lineage>
</organism>
<comment type="subcellular location">
    <subcellularLocation>
        <location evidence="1">Cell membrane</location>
        <topology evidence="1">Multi-pass membrane protein</topology>
    </subcellularLocation>
</comment>
<feature type="transmembrane region" description="Helical" evidence="8">
    <location>
        <begin position="104"/>
        <end position="121"/>
    </location>
</feature>
<gene>
    <name evidence="10" type="ORF">D9543_09790</name>
    <name evidence="9" type="ORF">GWO63_002290</name>
</gene>
<keyword evidence="5 8" id="KW-0812">Transmembrane</keyword>
<dbReference type="GO" id="GO:0033214">
    <property type="term" value="P:siderophore-iron import into cell"/>
    <property type="evidence" value="ECO:0007669"/>
    <property type="project" value="TreeGrafter"/>
</dbReference>
<dbReference type="PANTHER" id="PTHR30472:SF37">
    <property type="entry name" value="FE(3+) DICITRATE TRANSPORT SYSTEM PERMEASE PROTEIN FECD-RELATED"/>
    <property type="match status" value="1"/>
</dbReference>
<sequence>MTTISSILQAQQRRRHVRVLASTLVFGLIALAAYLVLLGQGPLELSPQQVLDVLTGGGSESHIRVVWDLRLPVAIATVIVGAALGVAGAWTQTMARNPLASPDILGVTGGASVLVVLGTVHSRPSFADSIPDFWWRACLAMIGALLVVILLAVLGGIGTSNRIVIVGIALSLMFHAVVAYLMRSAQIQRAAEAQTWLAGSTGFVRMEVIVPLLAALAPFLAIGIWCARELPLLAHDDSSATTLGVNISRQRALLLIAATGICAVVVSVVGPIGFIALLAPHLARMVARTPTPSPVASAPAGAALLTVCAVIAGAIPVNAPVGAVSSVIGGCALVVLVWNAARRI</sequence>
<evidence type="ECO:0000256" key="4">
    <source>
        <dbReference type="ARBA" id="ARBA00022475"/>
    </source>
</evidence>
<evidence type="ECO:0000256" key="7">
    <source>
        <dbReference type="ARBA" id="ARBA00023136"/>
    </source>
</evidence>
<feature type="transmembrane region" description="Helical" evidence="8">
    <location>
        <begin position="163"/>
        <end position="182"/>
    </location>
</feature>
<evidence type="ECO:0000313" key="11">
    <source>
        <dbReference type="Proteomes" id="UP000270649"/>
    </source>
</evidence>
<dbReference type="PANTHER" id="PTHR30472">
    <property type="entry name" value="FERRIC ENTEROBACTIN TRANSPORT SYSTEM PERMEASE PROTEIN"/>
    <property type="match status" value="1"/>
</dbReference>
<dbReference type="Proteomes" id="UP000270649">
    <property type="component" value="Unassembled WGS sequence"/>
</dbReference>
<accession>A0A3M0FX09</accession>
<protein>
    <submittedName>
        <fullName evidence="10">Iron ABC transporter permease</fullName>
    </submittedName>
</protein>
<dbReference type="Proteomes" id="UP001518680">
    <property type="component" value="Unassembled WGS sequence"/>
</dbReference>
<feature type="transmembrane region" description="Helical" evidence="8">
    <location>
        <begin position="71"/>
        <end position="92"/>
    </location>
</feature>
<evidence type="ECO:0000256" key="3">
    <source>
        <dbReference type="ARBA" id="ARBA00022448"/>
    </source>
</evidence>
<proteinExistence type="inferred from homology"/>
<keyword evidence="7 8" id="KW-0472">Membrane</keyword>
<comment type="similarity">
    <text evidence="2">Belongs to the binding-protein-dependent transport system permease family. FecCD subfamily.</text>
</comment>
<dbReference type="GO" id="GO:0005886">
    <property type="term" value="C:plasma membrane"/>
    <property type="evidence" value="ECO:0007669"/>
    <property type="project" value="UniProtKB-SubCell"/>
</dbReference>
<dbReference type="Gene3D" id="1.10.3470.10">
    <property type="entry name" value="ABC transporter involved in vitamin B12 uptake, BtuC"/>
    <property type="match status" value="1"/>
</dbReference>
<feature type="transmembrane region" description="Helical" evidence="8">
    <location>
        <begin position="252"/>
        <end position="283"/>
    </location>
</feature>
<dbReference type="SUPFAM" id="SSF81345">
    <property type="entry name" value="ABC transporter involved in vitamin B12 uptake, BtuC"/>
    <property type="match status" value="1"/>
</dbReference>
<dbReference type="RefSeq" id="WP_121928149.1">
    <property type="nucleotide sequence ID" value="NZ_JAACBT010000053.1"/>
</dbReference>
<dbReference type="AlphaFoldDB" id="A0A3M0FX09"/>
<feature type="transmembrane region" description="Helical" evidence="8">
    <location>
        <begin position="295"/>
        <end position="315"/>
    </location>
</feature>
<feature type="transmembrane region" description="Helical" evidence="8">
    <location>
        <begin position="321"/>
        <end position="341"/>
    </location>
</feature>
<feature type="transmembrane region" description="Helical" evidence="8">
    <location>
        <begin position="20"/>
        <end position="39"/>
    </location>
</feature>
<dbReference type="InterPro" id="IPR037294">
    <property type="entry name" value="ABC_BtuC-like"/>
</dbReference>
<keyword evidence="3" id="KW-0813">Transport</keyword>
<reference evidence="10 11" key="1">
    <citation type="submission" date="2018-10" db="EMBL/GenBank/DDBJ databases">
        <title>Corynebacterium macginleyi genome sequencing and assembly of the type strain and two clinical samples.</title>
        <authorList>
            <person name="Bernier A.-M."/>
            <person name="Bernard K."/>
        </authorList>
    </citation>
    <scope>NUCLEOTIDE SEQUENCE [LARGE SCALE GENOMIC DNA]</scope>
    <source>
        <strain evidence="10 11">NML 120205</strain>
    </source>
</reference>
<feature type="transmembrane region" description="Helical" evidence="8">
    <location>
        <begin position="133"/>
        <end position="157"/>
    </location>
</feature>
<evidence type="ECO:0000313" key="12">
    <source>
        <dbReference type="Proteomes" id="UP001518680"/>
    </source>
</evidence>
<evidence type="ECO:0000256" key="6">
    <source>
        <dbReference type="ARBA" id="ARBA00022989"/>
    </source>
</evidence>
<evidence type="ECO:0000256" key="1">
    <source>
        <dbReference type="ARBA" id="ARBA00004651"/>
    </source>
</evidence>
<keyword evidence="6 8" id="KW-1133">Transmembrane helix</keyword>
<evidence type="ECO:0000256" key="5">
    <source>
        <dbReference type="ARBA" id="ARBA00022692"/>
    </source>
</evidence>